<organism evidence="1 2">
    <name type="scientific">Ureaplasma diversum</name>
    <dbReference type="NCBI Taxonomy" id="42094"/>
    <lineage>
        <taxon>Bacteria</taxon>
        <taxon>Bacillati</taxon>
        <taxon>Mycoplasmatota</taxon>
        <taxon>Mycoplasmoidales</taxon>
        <taxon>Mycoplasmoidaceae</taxon>
        <taxon>Ureaplasma</taxon>
    </lineage>
</organism>
<sequence length="91" mass="9991">MQKLNHHLKLESIGGAAKAKSMGLWGGMILGSLFGDSVSSIFNLAAQIVYMNNPNPLYSKRDLLDNPAPKIYTRLNRYPTASSFNVGSPFF</sequence>
<dbReference type="EMBL" id="CP009770">
    <property type="protein sequence ID" value="AJQ45517.1"/>
    <property type="molecule type" value="Genomic_DNA"/>
</dbReference>
<evidence type="ECO:0000313" key="2">
    <source>
        <dbReference type="Proteomes" id="UP000032261"/>
    </source>
</evidence>
<dbReference type="AlphaFoldDB" id="A0A0C5RM77"/>
<dbReference type="PATRIC" id="fig|42094.4.peg.603"/>
<dbReference type="HOGENOM" id="CLU_2412335_0_0_14"/>
<dbReference type="KEGG" id="ude:JM47_03025"/>
<dbReference type="Proteomes" id="UP000032261">
    <property type="component" value="Chromosome"/>
</dbReference>
<proteinExistence type="predicted"/>
<name>A0A0C5RM77_9BACT</name>
<protein>
    <submittedName>
        <fullName evidence="1">Uncharacterized protein</fullName>
    </submittedName>
</protein>
<gene>
    <name evidence="1" type="ORF">JM47_03025</name>
</gene>
<dbReference type="STRING" id="42094.JM47_03025"/>
<evidence type="ECO:0000313" key="1">
    <source>
        <dbReference type="EMBL" id="AJQ45517.1"/>
    </source>
</evidence>
<dbReference type="RefSeq" id="WP_208894922.1">
    <property type="nucleotide sequence ID" value="NZ_CP009770.1"/>
</dbReference>
<reference evidence="1 2" key="1">
    <citation type="journal article" date="2015" name="Genome Announc.">
        <title>Genome Sequence of Ureaplasma diversum Strain ATCC 49782.</title>
        <authorList>
            <person name="Marques L.M."/>
            <person name="Guimaraes A.M."/>
            <person name="Martins H.B."/>
            <person name="Rezende I.S."/>
            <person name="Barbosa M.S."/>
            <person name="Campos G.B."/>
            <person name="do Nascimento N.C."/>
            <person name="Dos Santos A.P."/>
            <person name="Amorim A.T."/>
            <person name="Santos V.M."/>
            <person name="Messick J.B."/>
            <person name="Timenetsky J."/>
        </authorList>
    </citation>
    <scope>NUCLEOTIDE SEQUENCE [LARGE SCALE GENOMIC DNA]</scope>
    <source>
        <strain evidence="1 2">ATCC 49782</strain>
    </source>
</reference>
<accession>A0A0C5RM77</accession>